<feature type="transmembrane region" description="Helical" evidence="8">
    <location>
        <begin position="207"/>
        <end position="236"/>
    </location>
</feature>
<dbReference type="EMBL" id="MTYJ01000010">
    <property type="protein sequence ID" value="OQV23691.1"/>
    <property type="molecule type" value="Genomic_DNA"/>
</dbReference>
<accession>A0A1W0X8U5</accession>
<organism evidence="9 10">
    <name type="scientific">Hypsibius exemplaris</name>
    <name type="common">Freshwater tardigrade</name>
    <dbReference type="NCBI Taxonomy" id="2072580"/>
    <lineage>
        <taxon>Eukaryota</taxon>
        <taxon>Metazoa</taxon>
        <taxon>Ecdysozoa</taxon>
        <taxon>Tardigrada</taxon>
        <taxon>Eutardigrada</taxon>
        <taxon>Parachela</taxon>
        <taxon>Hypsibioidea</taxon>
        <taxon>Hypsibiidae</taxon>
        <taxon>Hypsibius</taxon>
    </lineage>
</organism>
<evidence type="ECO:0000313" key="9">
    <source>
        <dbReference type="EMBL" id="OQV23691.1"/>
    </source>
</evidence>
<keyword evidence="4 8" id="KW-1133">Transmembrane helix</keyword>
<dbReference type="SUPFAM" id="SSF53850">
    <property type="entry name" value="Periplasmic binding protein-like II"/>
    <property type="match status" value="1"/>
</dbReference>
<comment type="subcellular location">
    <subcellularLocation>
        <location evidence="1">Cell membrane</location>
        <topology evidence="1">Multi-pass membrane protein</topology>
    </subcellularLocation>
</comment>
<reference evidence="10" key="1">
    <citation type="submission" date="2017-01" db="EMBL/GenBank/DDBJ databases">
        <title>Comparative genomics of anhydrobiosis in the tardigrade Hypsibius dujardini.</title>
        <authorList>
            <person name="Yoshida Y."/>
            <person name="Koutsovoulos G."/>
            <person name="Laetsch D."/>
            <person name="Stevens L."/>
            <person name="Kumar S."/>
            <person name="Horikawa D."/>
            <person name="Ishino K."/>
            <person name="Komine S."/>
            <person name="Tomita M."/>
            <person name="Blaxter M."/>
            <person name="Arakawa K."/>
        </authorList>
    </citation>
    <scope>NUCLEOTIDE SEQUENCE [LARGE SCALE GENOMIC DNA]</scope>
    <source>
        <strain evidence="10">Z151</strain>
    </source>
</reference>
<dbReference type="OrthoDB" id="10491903at2759"/>
<feature type="transmembrane region" description="Helical" evidence="8">
    <location>
        <begin position="415"/>
        <end position="438"/>
    </location>
</feature>
<dbReference type="Gene3D" id="3.40.190.10">
    <property type="entry name" value="Periplasmic binding protein-like II"/>
    <property type="match status" value="1"/>
</dbReference>
<name>A0A1W0X8U5_HYPEX</name>
<dbReference type="Proteomes" id="UP000192578">
    <property type="component" value="Unassembled WGS sequence"/>
</dbReference>
<dbReference type="PANTHER" id="PTHR42643:SF24">
    <property type="entry name" value="IONOTROPIC RECEPTOR 60A"/>
    <property type="match status" value="1"/>
</dbReference>
<proteinExistence type="predicted"/>
<keyword evidence="10" id="KW-1185">Reference proteome</keyword>
<sequence>MRTNRTIRVVASVSVPYVVYNEKTGEFSGILIRFIRAACHRLSYICILSASSPVPDNRVTGDEALLGMFGDIVNGTADVGVSPISITAKRFSNFSFIDSFMRRTYVAVVHEKHILSVLPSNFILDLLRNLLTFQVWICIAGVFVAMVLLGSYLEFGYSVRLRTRRIKSLLSLLNKWTFRMIGTGLGIQGIEDFERTNRIPSWRPSRIIFALTWAIYTFFVISALGASLPSVFTFAASQRLPFSSVKQLTNSDFIPYGTTTVRSSLNASKNADHIKLAKQIQLLPDATANATKYERYVELSQSGKSVLIIDLDALLEISYFNCEMIVAIDNLVSIAIAGLITARDSPLQASFEYGYSLIKETGYAQMGVRDLDRFVETATHTHHLDQEFLGSCFRKKLGSTLIFKHNILRFETLQFLFWFFAGGLITATVVGFGEFGFYRAKVAWLLEP</sequence>
<protein>
    <recommendedName>
        <fullName evidence="11">Ionotropic glutamate receptor C-terminal domain-containing protein</fullName>
    </recommendedName>
</protein>
<gene>
    <name evidence="9" type="ORF">BV898_02428</name>
</gene>
<evidence type="ECO:0000256" key="6">
    <source>
        <dbReference type="ARBA" id="ARBA00023170"/>
    </source>
</evidence>
<evidence type="ECO:0000256" key="7">
    <source>
        <dbReference type="ARBA" id="ARBA00023180"/>
    </source>
</evidence>
<keyword evidence="2" id="KW-1003">Cell membrane</keyword>
<evidence type="ECO:0000256" key="4">
    <source>
        <dbReference type="ARBA" id="ARBA00022989"/>
    </source>
</evidence>
<evidence type="ECO:0000256" key="1">
    <source>
        <dbReference type="ARBA" id="ARBA00004651"/>
    </source>
</evidence>
<evidence type="ECO:0000256" key="8">
    <source>
        <dbReference type="SAM" id="Phobius"/>
    </source>
</evidence>
<comment type="caution">
    <text evidence="9">The sequence shown here is derived from an EMBL/GenBank/DDBJ whole genome shotgun (WGS) entry which is preliminary data.</text>
</comment>
<dbReference type="PANTHER" id="PTHR42643">
    <property type="entry name" value="IONOTROPIC RECEPTOR 20A-RELATED"/>
    <property type="match status" value="1"/>
</dbReference>
<dbReference type="GO" id="GO:0005886">
    <property type="term" value="C:plasma membrane"/>
    <property type="evidence" value="ECO:0007669"/>
    <property type="project" value="UniProtKB-SubCell"/>
</dbReference>
<keyword evidence="7" id="KW-0325">Glycoprotein</keyword>
<feature type="transmembrane region" description="Helical" evidence="8">
    <location>
        <begin position="130"/>
        <end position="153"/>
    </location>
</feature>
<evidence type="ECO:0000313" key="10">
    <source>
        <dbReference type="Proteomes" id="UP000192578"/>
    </source>
</evidence>
<evidence type="ECO:0000256" key="5">
    <source>
        <dbReference type="ARBA" id="ARBA00023136"/>
    </source>
</evidence>
<keyword evidence="3 8" id="KW-0812">Transmembrane</keyword>
<evidence type="ECO:0008006" key="11">
    <source>
        <dbReference type="Google" id="ProtNLM"/>
    </source>
</evidence>
<dbReference type="InterPro" id="IPR052192">
    <property type="entry name" value="Insect_Ionotropic_Sensory_Rcpt"/>
</dbReference>
<evidence type="ECO:0000256" key="3">
    <source>
        <dbReference type="ARBA" id="ARBA00022692"/>
    </source>
</evidence>
<dbReference type="AlphaFoldDB" id="A0A1W0X8U5"/>
<evidence type="ECO:0000256" key="2">
    <source>
        <dbReference type="ARBA" id="ARBA00022475"/>
    </source>
</evidence>
<keyword evidence="6" id="KW-0675">Receptor</keyword>
<keyword evidence="5 8" id="KW-0472">Membrane</keyword>